<evidence type="ECO:0000313" key="2">
    <source>
        <dbReference type="Proteomes" id="UP000218334"/>
    </source>
</evidence>
<dbReference type="Proteomes" id="UP000218334">
    <property type="component" value="Unassembled WGS sequence"/>
</dbReference>
<dbReference type="AlphaFoldDB" id="A0A2H3BHJ6"/>
<dbReference type="EMBL" id="KZ293440">
    <property type="protein sequence ID" value="PBK66512.1"/>
    <property type="molecule type" value="Genomic_DNA"/>
</dbReference>
<keyword evidence="2" id="KW-1185">Reference proteome</keyword>
<proteinExistence type="predicted"/>
<name>A0A2H3BHJ6_9AGAR</name>
<organism evidence="1 2">
    <name type="scientific">Armillaria solidipes</name>
    <dbReference type="NCBI Taxonomy" id="1076256"/>
    <lineage>
        <taxon>Eukaryota</taxon>
        <taxon>Fungi</taxon>
        <taxon>Dikarya</taxon>
        <taxon>Basidiomycota</taxon>
        <taxon>Agaricomycotina</taxon>
        <taxon>Agaricomycetes</taxon>
        <taxon>Agaricomycetidae</taxon>
        <taxon>Agaricales</taxon>
        <taxon>Marasmiineae</taxon>
        <taxon>Physalacriaceae</taxon>
        <taxon>Armillaria</taxon>
    </lineage>
</organism>
<protein>
    <submittedName>
        <fullName evidence="1">Uncharacterized protein</fullName>
    </submittedName>
</protein>
<gene>
    <name evidence="1" type="ORF">ARMSODRAFT_349552</name>
</gene>
<sequence>MLQTSSIVHQSTICIGFRSLLSMVTVSKLGVCRFLPMSTYDLQRSLEYWNLFSHASVLVKALLVARSMTICTCNCFVDAGLEDSYGFLPID</sequence>
<accession>A0A2H3BHJ6</accession>
<reference evidence="2" key="1">
    <citation type="journal article" date="2017" name="Nat. Ecol. Evol.">
        <title>Genome expansion and lineage-specific genetic innovations in the forest pathogenic fungi Armillaria.</title>
        <authorList>
            <person name="Sipos G."/>
            <person name="Prasanna A.N."/>
            <person name="Walter M.C."/>
            <person name="O'Connor E."/>
            <person name="Balint B."/>
            <person name="Krizsan K."/>
            <person name="Kiss B."/>
            <person name="Hess J."/>
            <person name="Varga T."/>
            <person name="Slot J."/>
            <person name="Riley R."/>
            <person name="Boka B."/>
            <person name="Rigling D."/>
            <person name="Barry K."/>
            <person name="Lee J."/>
            <person name="Mihaltcheva S."/>
            <person name="LaButti K."/>
            <person name="Lipzen A."/>
            <person name="Waldron R."/>
            <person name="Moloney N.M."/>
            <person name="Sperisen C."/>
            <person name="Kredics L."/>
            <person name="Vagvoelgyi C."/>
            <person name="Patrignani A."/>
            <person name="Fitzpatrick D."/>
            <person name="Nagy I."/>
            <person name="Doyle S."/>
            <person name="Anderson J.B."/>
            <person name="Grigoriev I.V."/>
            <person name="Gueldener U."/>
            <person name="Muensterkoetter M."/>
            <person name="Nagy L.G."/>
        </authorList>
    </citation>
    <scope>NUCLEOTIDE SEQUENCE [LARGE SCALE GENOMIC DNA]</scope>
    <source>
        <strain evidence="2">28-4</strain>
    </source>
</reference>
<evidence type="ECO:0000313" key="1">
    <source>
        <dbReference type="EMBL" id="PBK66512.1"/>
    </source>
</evidence>